<sequence>MLPTLRDSDGHVLHTDEEKAEALGKYFSSVFTADDVTSSSNLRHPNSPSETVACNDIYFHPTEISSLLQQLKPSLSIPIDGIPQIVYKKCHYSLSKPLSYLFNLSFYYGEVPQLWKQAIVTPIPKCSNASQVSDFRPISITPTPVKVMEKIIGGKLLSWMNRSHFIPKEQHGFLPGASTSTNLIDAYYDWCSALSVQKSVDIVYFDLSKAFDKVSHPMLLNKMQRLGVGHNVLSWVKSYLSERYMVVRVKKSFSSTHCCTSGVPQGGVLSPLLFLIYTLELSALLKSSPDIGVQIYADDVKIYGVYNSRNSESVRTALQTSITKMNEWALEQKIPLNLKKCAVMHLGTIDASDYEVAGLKLNRCDSSRDLGIWFSSTLSFSSQLEQLTKKAYQVLFQIFRTVTVKDSGVMIRLYKSYVLPHLEYGSIVWNPHLKREIHKVEKVQKLFTRLLWLRVTDSVRQNLPSYSERLRLFSLLSLQHRRIIADLVFCFRILRGEVRLQPSKYWVFRPVSPRLGRFGLEVSRSLCLSRSQMANMVFCRCARWFRLLPVEVLEADNSKAFRARLKRLDIHQLLGVPSE</sequence>
<evidence type="ECO:0000313" key="3">
    <source>
        <dbReference type="Proteomes" id="UP000271162"/>
    </source>
</evidence>
<dbReference type="Proteomes" id="UP000271162">
    <property type="component" value="Unassembled WGS sequence"/>
</dbReference>
<dbReference type="STRING" id="27835.A0A0N4XF49"/>
<dbReference type="Pfam" id="PF00078">
    <property type="entry name" value="RVT_1"/>
    <property type="match status" value="1"/>
</dbReference>
<reference evidence="4" key="1">
    <citation type="submission" date="2017-02" db="UniProtKB">
        <authorList>
            <consortium name="WormBaseParasite"/>
        </authorList>
    </citation>
    <scope>IDENTIFICATION</scope>
</reference>
<gene>
    <name evidence="2" type="ORF">NBR_LOCUS1152</name>
</gene>
<protein>
    <submittedName>
        <fullName evidence="4">Reverse transcriptase domain-containing protein</fullName>
    </submittedName>
</protein>
<feature type="domain" description="Reverse transcriptase" evidence="1">
    <location>
        <begin position="104"/>
        <end position="378"/>
    </location>
</feature>
<evidence type="ECO:0000313" key="4">
    <source>
        <dbReference type="WBParaSite" id="NBR_0000115101-mRNA-1"/>
    </source>
</evidence>
<dbReference type="PROSITE" id="PS50878">
    <property type="entry name" value="RT_POL"/>
    <property type="match status" value="1"/>
</dbReference>
<dbReference type="InterPro" id="IPR000477">
    <property type="entry name" value="RT_dom"/>
</dbReference>
<organism evidence="4">
    <name type="scientific">Nippostrongylus brasiliensis</name>
    <name type="common">Rat hookworm</name>
    <dbReference type="NCBI Taxonomy" id="27835"/>
    <lineage>
        <taxon>Eukaryota</taxon>
        <taxon>Metazoa</taxon>
        <taxon>Ecdysozoa</taxon>
        <taxon>Nematoda</taxon>
        <taxon>Chromadorea</taxon>
        <taxon>Rhabditida</taxon>
        <taxon>Rhabditina</taxon>
        <taxon>Rhabditomorpha</taxon>
        <taxon>Strongyloidea</taxon>
        <taxon>Heligmosomidae</taxon>
        <taxon>Nippostrongylus</taxon>
    </lineage>
</organism>
<dbReference type="SUPFAM" id="SSF56672">
    <property type="entry name" value="DNA/RNA polymerases"/>
    <property type="match status" value="1"/>
</dbReference>
<evidence type="ECO:0000259" key="1">
    <source>
        <dbReference type="PROSITE" id="PS50878"/>
    </source>
</evidence>
<proteinExistence type="predicted"/>
<dbReference type="OMA" id="EECIPIS"/>
<reference evidence="2 3" key="2">
    <citation type="submission" date="2018-11" db="EMBL/GenBank/DDBJ databases">
        <authorList>
            <consortium name="Pathogen Informatics"/>
        </authorList>
    </citation>
    <scope>NUCLEOTIDE SEQUENCE [LARGE SCALE GENOMIC DNA]</scope>
</reference>
<dbReference type="AlphaFoldDB" id="A0A0N4XF49"/>
<dbReference type="WBParaSite" id="NBR_0000115101-mRNA-1">
    <property type="protein sequence ID" value="NBR_0000115101-mRNA-1"/>
    <property type="gene ID" value="NBR_0000115101"/>
</dbReference>
<dbReference type="CDD" id="cd01650">
    <property type="entry name" value="RT_nLTR_like"/>
    <property type="match status" value="1"/>
</dbReference>
<accession>A0A0N4XF49</accession>
<dbReference type="InterPro" id="IPR043502">
    <property type="entry name" value="DNA/RNA_pol_sf"/>
</dbReference>
<dbReference type="PANTHER" id="PTHR33332">
    <property type="entry name" value="REVERSE TRANSCRIPTASE DOMAIN-CONTAINING PROTEIN"/>
    <property type="match status" value="1"/>
</dbReference>
<keyword evidence="3" id="KW-1185">Reference proteome</keyword>
<evidence type="ECO:0000313" key="2">
    <source>
        <dbReference type="EMBL" id="VDL64430.1"/>
    </source>
</evidence>
<name>A0A0N4XF49_NIPBR</name>
<dbReference type="PRINTS" id="PR01345">
    <property type="entry name" value="CERVTRCPTASE"/>
</dbReference>
<dbReference type="EMBL" id="UYSL01000798">
    <property type="protein sequence ID" value="VDL64430.1"/>
    <property type="molecule type" value="Genomic_DNA"/>
</dbReference>